<name>A0A445DR96_ARAHY</name>
<protein>
    <submittedName>
        <fullName evidence="2">Uncharacterized protein</fullName>
    </submittedName>
</protein>
<dbReference type="Proteomes" id="UP000289738">
    <property type="component" value="Chromosome A03"/>
</dbReference>
<gene>
    <name evidence="2" type="ORF">Ahy_A03g011626</name>
</gene>
<dbReference type="EMBL" id="SDMP01000003">
    <property type="protein sequence ID" value="RYR65696.1"/>
    <property type="molecule type" value="Genomic_DNA"/>
</dbReference>
<keyword evidence="3" id="KW-1185">Reference proteome</keyword>
<evidence type="ECO:0000313" key="3">
    <source>
        <dbReference type="Proteomes" id="UP000289738"/>
    </source>
</evidence>
<keyword evidence="1" id="KW-1133">Transmembrane helix</keyword>
<evidence type="ECO:0000313" key="2">
    <source>
        <dbReference type="EMBL" id="RYR65696.1"/>
    </source>
</evidence>
<sequence>MLLYFYPVPQHNVQEASYGTVVESSTTMKNLSRAVSVLVVPCAMELPKAILCFWLTSNLFLIIYGLVISVPSVKKSLGIPVIVMDSAPADAPKSQR</sequence>
<keyword evidence="1" id="KW-0812">Transmembrane</keyword>
<reference evidence="2 3" key="1">
    <citation type="submission" date="2019-01" db="EMBL/GenBank/DDBJ databases">
        <title>Sequencing of cultivated peanut Arachis hypogaea provides insights into genome evolution and oil improvement.</title>
        <authorList>
            <person name="Chen X."/>
        </authorList>
    </citation>
    <scope>NUCLEOTIDE SEQUENCE [LARGE SCALE GENOMIC DNA]</scope>
    <source>
        <strain evidence="3">cv. Fuhuasheng</strain>
        <tissue evidence="2">Leaves</tissue>
    </source>
</reference>
<dbReference type="AlphaFoldDB" id="A0A445DR96"/>
<feature type="transmembrane region" description="Helical" evidence="1">
    <location>
        <begin position="46"/>
        <end position="67"/>
    </location>
</feature>
<proteinExistence type="predicted"/>
<keyword evidence="1" id="KW-0472">Membrane</keyword>
<evidence type="ECO:0000256" key="1">
    <source>
        <dbReference type="SAM" id="Phobius"/>
    </source>
</evidence>
<organism evidence="2 3">
    <name type="scientific">Arachis hypogaea</name>
    <name type="common">Peanut</name>
    <dbReference type="NCBI Taxonomy" id="3818"/>
    <lineage>
        <taxon>Eukaryota</taxon>
        <taxon>Viridiplantae</taxon>
        <taxon>Streptophyta</taxon>
        <taxon>Embryophyta</taxon>
        <taxon>Tracheophyta</taxon>
        <taxon>Spermatophyta</taxon>
        <taxon>Magnoliopsida</taxon>
        <taxon>eudicotyledons</taxon>
        <taxon>Gunneridae</taxon>
        <taxon>Pentapetalae</taxon>
        <taxon>rosids</taxon>
        <taxon>fabids</taxon>
        <taxon>Fabales</taxon>
        <taxon>Fabaceae</taxon>
        <taxon>Papilionoideae</taxon>
        <taxon>50 kb inversion clade</taxon>
        <taxon>dalbergioids sensu lato</taxon>
        <taxon>Dalbergieae</taxon>
        <taxon>Pterocarpus clade</taxon>
        <taxon>Arachis</taxon>
    </lineage>
</organism>
<accession>A0A445DR96</accession>
<comment type="caution">
    <text evidence="2">The sequence shown here is derived from an EMBL/GenBank/DDBJ whole genome shotgun (WGS) entry which is preliminary data.</text>
</comment>